<comment type="pathway">
    <text evidence="1">Cofactor biosynthesis; NAD(+) biosynthesis.</text>
</comment>
<dbReference type="GO" id="GO:0009435">
    <property type="term" value="P:NAD+ biosynthetic process"/>
    <property type="evidence" value="ECO:0007669"/>
    <property type="project" value="UniProtKB-UniPathway"/>
</dbReference>
<comment type="similarity">
    <text evidence="6">Belongs to the NAD synthetase family.</text>
</comment>
<dbReference type="InterPro" id="IPR022310">
    <property type="entry name" value="NAD/GMP_synthase"/>
</dbReference>
<dbReference type="NCBIfam" id="TIGR00552">
    <property type="entry name" value="nadE"/>
    <property type="match status" value="1"/>
</dbReference>
<evidence type="ECO:0000256" key="7">
    <source>
        <dbReference type="RuleBase" id="RU003812"/>
    </source>
</evidence>
<keyword evidence="4 6" id="KW-0067">ATP-binding</keyword>
<dbReference type="UniPathway" id="UPA00253"/>
<dbReference type="Gene3D" id="3.40.50.620">
    <property type="entry name" value="HUPs"/>
    <property type="match status" value="1"/>
</dbReference>
<comment type="catalytic activity">
    <reaction evidence="7">
        <text>deamido-NAD(+) + NH4(+) + ATP = AMP + diphosphate + NAD(+) + H(+)</text>
        <dbReference type="Rhea" id="RHEA:21188"/>
        <dbReference type="ChEBI" id="CHEBI:15378"/>
        <dbReference type="ChEBI" id="CHEBI:28938"/>
        <dbReference type="ChEBI" id="CHEBI:30616"/>
        <dbReference type="ChEBI" id="CHEBI:33019"/>
        <dbReference type="ChEBI" id="CHEBI:57540"/>
        <dbReference type="ChEBI" id="CHEBI:58437"/>
        <dbReference type="ChEBI" id="CHEBI:456215"/>
        <dbReference type="EC" id="6.3.1.5"/>
    </reaction>
</comment>
<dbReference type="EMBL" id="MEZN01000002">
    <property type="protein sequence ID" value="OGD57066.1"/>
    <property type="molecule type" value="Genomic_DNA"/>
</dbReference>
<dbReference type="InterPro" id="IPR003694">
    <property type="entry name" value="NAD_synthase"/>
</dbReference>
<dbReference type="GO" id="GO:0005524">
    <property type="term" value="F:ATP binding"/>
    <property type="evidence" value="ECO:0007669"/>
    <property type="project" value="UniProtKB-KW"/>
</dbReference>
<reference evidence="9 10" key="1">
    <citation type="journal article" date="2016" name="Nat. Commun.">
        <title>Thousands of microbial genomes shed light on interconnected biogeochemical processes in an aquifer system.</title>
        <authorList>
            <person name="Anantharaman K."/>
            <person name="Brown C.T."/>
            <person name="Hug L.A."/>
            <person name="Sharon I."/>
            <person name="Castelle C.J."/>
            <person name="Probst A.J."/>
            <person name="Thomas B.C."/>
            <person name="Singh A."/>
            <person name="Wilkins M.J."/>
            <person name="Karaoz U."/>
            <person name="Brodie E.L."/>
            <person name="Williams K.H."/>
            <person name="Hubbard S.S."/>
            <person name="Banfield J.F."/>
        </authorList>
    </citation>
    <scope>NUCLEOTIDE SEQUENCE [LARGE SCALE GENOMIC DNA]</scope>
</reference>
<dbReference type="PANTHER" id="PTHR23090">
    <property type="entry name" value="NH 3 /GLUTAMINE-DEPENDENT NAD + SYNTHETASE"/>
    <property type="match status" value="1"/>
</dbReference>
<dbReference type="Proteomes" id="UP000176791">
    <property type="component" value="Unassembled WGS sequence"/>
</dbReference>
<evidence type="ECO:0000256" key="2">
    <source>
        <dbReference type="ARBA" id="ARBA00022598"/>
    </source>
</evidence>
<feature type="domain" description="NAD/GMP synthase" evidence="8">
    <location>
        <begin position="5"/>
        <end position="216"/>
    </location>
</feature>
<comment type="caution">
    <text evidence="9">The sequence shown here is derived from an EMBL/GenBank/DDBJ whole genome shotgun (WGS) entry which is preliminary data.</text>
</comment>
<keyword evidence="5 6" id="KW-0520">NAD</keyword>
<dbReference type="GO" id="GO:0008795">
    <property type="term" value="F:NAD+ synthase activity"/>
    <property type="evidence" value="ECO:0007669"/>
    <property type="project" value="UniProtKB-EC"/>
</dbReference>
<evidence type="ECO:0000256" key="1">
    <source>
        <dbReference type="ARBA" id="ARBA00004790"/>
    </source>
</evidence>
<evidence type="ECO:0000256" key="5">
    <source>
        <dbReference type="ARBA" id="ARBA00023027"/>
    </source>
</evidence>
<organism evidence="9 10">
    <name type="scientific">Candidatus Beckwithbacteria bacterium RIFCSPHIGHO2_12_FULL_47_17</name>
    <dbReference type="NCBI Taxonomy" id="1797460"/>
    <lineage>
        <taxon>Bacteria</taxon>
        <taxon>Candidatus Beckwithiibacteriota</taxon>
    </lineage>
</organism>
<keyword evidence="2 6" id="KW-0436">Ligase</keyword>
<proteinExistence type="inferred from homology"/>
<dbReference type="InterPro" id="IPR014729">
    <property type="entry name" value="Rossmann-like_a/b/a_fold"/>
</dbReference>
<evidence type="ECO:0000256" key="3">
    <source>
        <dbReference type="ARBA" id="ARBA00022741"/>
    </source>
</evidence>
<protein>
    <recommendedName>
        <fullName evidence="7">NH(3)-dependent NAD(+) synthetase</fullName>
        <ecNumber evidence="7">6.3.1.5</ecNumber>
    </recommendedName>
</protein>
<dbReference type="SUPFAM" id="SSF52402">
    <property type="entry name" value="Adenine nucleotide alpha hydrolases-like"/>
    <property type="match status" value="1"/>
</dbReference>
<accession>A0A1F5DPV2</accession>
<keyword evidence="3 6" id="KW-0547">Nucleotide-binding</keyword>
<name>A0A1F5DPV2_9BACT</name>
<dbReference type="STRING" id="1797460.A3E73_02235"/>
<evidence type="ECO:0000256" key="4">
    <source>
        <dbReference type="ARBA" id="ARBA00022840"/>
    </source>
</evidence>
<dbReference type="GO" id="GO:0003952">
    <property type="term" value="F:NAD+ synthase (glutamine-hydrolyzing) activity"/>
    <property type="evidence" value="ECO:0007669"/>
    <property type="project" value="InterPro"/>
</dbReference>
<dbReference type="GO" id="GO:0004359">
    <property type="term" value="F:glutaminase activity"/>
    <property type="evidence" value="ECO:0007669"/>
    <property type="project" value="InterPro"/>
</dbReference>
<dbReference type="EC" id="6.3.1.5" evidence="7"/>
<sequence length="232" mass="25341">MTAAEKIIKFIKETFKKQGFSKAIVAVSGGVDSAVSLMLAVKALGAANVYTIQLPYKKHQSLELSNLIIETAKIPQNQRIIISIGRAVDKLAVKLNAKKDKIRLGNIMVRARMICVFDQAKKLKALVVGTANKSERMLGYFTRFGDEASDLEPISHLYKTEVIALAKQLGVPEAIIQAAPAAGLWPGQTDEAELGFNYQEVDPMLSGKKAMSKAVAGRVKANLFKQQTPYHL</sequence>
<evidence type="ECO:0000313" key="10">
    <source>
        <dbReference type="Proteomes" id="UP000176791"/>
    </source>
</evidence>
<dbReference type="Pfam" id="PF02540">
    <property type="entry name" value="NAD_synthase"/>
    <property type="match status" value="1"/>
</dbReference>
<dbReference type="AlphaFoldDB" id="A0A1F5DPV2"/>
<evidence type="ECO:0000256" key="6">
    <source>
        <dbReference type="RuleBase" id="RU003811"/>
    </source>
</evidence>
<evidence type="ECO:0000313" key="9">
    <source>
        <dbReference type="EMBL" id="OGD57066.1"/>
    </source>
</evidence>
<dbReference type="GO" id="GO:0005737">
    <property type="term" value="C:cytoplasm"/>
    <property type="evidence" value="ECO:0007669"/>
    <property type="project" value="InterPro"/>
</dbReference>
<gene>
    <name evidence="9" type="ORF">A3E73_02235</name>
</gene>
<evidence type="ECO:0000259" key="8">
    <source>
        <dbReference type="Pfam" id="PF02540"/>
    </source>
</evidence>
<dbReference type="CDD" id="cd00553">
    <property type="entry name" value="NAD_synthase"/>
    <property type="match status" value="1"/>
</dbReference>
<dbReference type="PANTHER" id="PTHR23090:SF9">
    <property type="entry name" value="GLUTAMINE-DEPENDENT NAD(+) SYNTHETASE"/>
    <property type="match status" value="1"/>
</dbReference>